<dbReference type="RefSeq" id="WP_203167843.1">
    <property type="nucleotide sequence ID" value="NZ_JAEVLS010000002.1"/>
</dbReference>
<accession>A0ABS1WXW8</accession>
<keyword evidence="1" id="KW-0472">Membrane</keyword>
<keyword evidence="1" id="KW-0812">Transmembrane</keyword>
<feature type="transmembrane region" description="Helical" evidence="1">
    <location>
        <begin position="35"/>
        <end position="57"/>
    </location>
</feature>
<dbReference type="EMBL" id="JAEVLS010000002">
    <property type="protein sequence ID" value="MBM0105821.1"/>
    <property type="molecule type" value="Genomic_DNA"/>
</dbReference>
<comment type="caution">
    <text evidence="2">The sequence shown here is derived from an EMBL/GenBank/DDBJ whole genome shotgun (WGS) entry which is preliminary data.</text>
</comment>
<dbReference type="Proteomes" id="UP000661077">
    <property type="component" value="Unassembled WGS sequence"/>
</dbReference>
<gene>
    <name evidence="2" type="ORF">JM946_13855</name>
</gene>
<feature type="transmembrane region" description="Helical" evidence="1">
    <location>
        <begin position="77"/>
        <end position="95"/>
    </location>
</feature>
<evidence type="ECO:0000313" key="3">
    <source>
        <dbReference type="Proteomes" id="UP000661077"/>
    </source>
</evidence>
<keyword evidence="1" id="KW-1133">Transmembrane helix</keyword>
<keyword evidence="3" id="KW-1185">Reference proteome</keyword>
<proteinExistence type="predicted"/>
<feature type="transmembrane region" description="Helical" evidence="1">
    <location>
        <begin position="6"/>
        <end position="28"/>
    </location>
</feature>
<reference evidence="2 3" key="1">
    <citation type="journal article" date="2021" name="Int. J. Syst. Evol. Microbiol.">
        <title>Steroidobacter gossypii sp. nov., isolated from soil of cotton cropping field.</title>
        <authorList>
            <person name="Huang R."/>
            <person name="Yang S."/>
            <person name="Zhen C."/>
            <person name="Liu W."/>
        </authorList>
    </citation>
    <scope>NUCLEOTIDE SEQUENCE [LARGE SCALE GENOMIC DNA]</scope>
    <source>
        <strain evidence="2 3">S1-65</strain>
    </source>
</reference>
<sequence>MDLLNQAIPPALLLLGASNLTRALYGFVPGFANRLLRFVPLGLALVLTAVYVAIVFLGPPLGLGQLSRETLQTMDMVLLGLGTGFLIASLLIAFGRRRN</sequence>
<evidence type="ECO:0000313" key="2">
    <source>
        <dbReference type="EMBL" id="MBM0105821.1"/>
    </source>
</evidence>
<organism evidence="2 3">
    <name type="scientific">Steroidobacter gossypii</name>
    <dbReference type="NCBI Taxonomy" id="2805490"/>
    <lineage>
        <taxon>Bacteria</taxon>
        <taxon>Pseudomonadati</taxon>
        <taxon>Pseudomonadota</taxon>
        <taxon>Gammaproteobacteria</taxon>
        <taxon>Steroidobacterales</taxon>
        <taxon>Steroidobacteraceae</taxon>
        <taxon>Steroidobacter</taxon>
    </lineage>
</organism>
<name>A0ABS1WXW8_9GAMM</name>
<protein>
    <submittedName>
        <fullName evidence="2">Uncharacterized protein</fullName>
    </submittedName>
</protein>
<evidence type="ECO:0000256" key="1">
    <source>
        <dbReference type="SAM" id="Phobius"/>
    </source>
</evidence>